<evidence type="ECO:0000259" key="2">
    <source>
        <dbReference type="Pfam" id="PF00561"/>
    </source>
</evidence>
<gene>
    <name evidence="3" type="ORF">LITE_LOCUS11608</name>
</gene>
<organism evidence="3 4">
    <name type="scientific">Linum tenue</name>
    <dbReference type="NCBI Taxonomy" id="586396"/>
    <lineage>
        <taxon>Eukaryota</taxon>
        <taxon>Viridiplantae</taxon>
        <taxon>Streptophyta</taxon>
        <taxon>Embryophyta</taxon>
        <taxon>Tracheophyta</taxon>
        <taxon>Spermatophyta</taxon>
        <taxon>Magnoliopsida</taxon>
        <taxon>eudicotyledons</taxon>
        <taxon>Gunneridae</taxon>
        <taxon>Pentapetalae</taxon>
        <taxon>rosids</taxon>
        <taxon>fabids</taxon>
        <taxon>Malpighiales</taxon>
        <taxon>Linaceae</taxon>
        <taxon>Linum</taxon>
    </lineage>
</organism>
<name>A0AAV0J0J8_9ROSI</name>
<evidence type="ECO:0000256" key="1">
    <source>
        <dbReference type="ARBA" id="ARBA00008645"/>
    </source>
</evidence>
<dbReference type="InterPro" id="IPR029058">
    <property type="entry name" value="AB_hydrolase_fold"/>
</dbReference>
<comment type="caution">
    <text evidence="3">The sequence shown here is derived from an EMBL/GenBank/DDBJ whole genome shotgun (WGS) entry which is preliminary data.</text>
</comment>
<sequence length="174" mass="19202">MKPKRAIYILSQTKPLKPQTENLILLSLPPFLCLSSSSETSMESINYVPHGGLAAALNANIYGNGTQTLVLSYGYGLDQNVWQLLLPYLVCCFKVLTFDLAFSPNVSPDFYKPSKYSTLHGYSQDLVNLLDELQLKNTVYLGHSMSAMIGSIAATQRPDLFQHLILLSGSPRVS</sequence>
<evidence type="ECO:0000313" key="4">
    <source>
        <dbReference type="Proteomes" id="UP001154282"/>
    </source>
</evidence>
<proteinExistence type="inferred from homology"/>
<dbReference type="InterPro" id="IPR000073">
    <property type="entry name" value="AB_hydrolase_1"/>
</dbReference>
<reference evidence="3" key="1">
    <citation type="submission" date="2022-08" db="EMBL/GenBank/DDBJ databases">
        <authorList>
            <person name="Gutierrez-Valencia J."/>
        </authorList>
    </citation>
    <scope>NUCLEOTIDE SEQUENCE</scope>
</reference>
<dbReference type="SUPFAM" id="SSF53474">
    <property type="entry name" value="alpha/beta-Hydrolases"/>
    <property type="match status" value="1"/>
</dbReference>
<evidence type="ECO:0000313" key="3">
    <source>
        <dbReference type="EMBL" id="CAI0402478.1"/>
    </source>
</evidence>
<feature type="domain" description="AB hydrolase-1" evidence="2">
    <location>
        <begin position="69"/>
        <end position="169"/>
    </location>
</feature>
<dbReference type="Gene3D" id="3.40.50.1820">
    <property type="entry name" value="alpha/beta hydrolase"/>
    <property type="match status" value="1"/>
</dbReference>
<dbReference type="EMBL" id="CAMGYJ010000004">
    <property type="protein sequence ID" value="CAI0402478.1"/>
    <property type="molecule type" value="Genomic_DNA"/>
</dbReference>
<dbReference type="AlphaFoldDB" id="A0AAV0J0J8"/>
<dbReference type="Proteomes" id="UP001154282">
    <property type="component" value="Unassembled WGS sequence"/>
</dbReference>
<keyword evidence="4" id="KW-1185">Reference proteome</keyword>
<comment type="similarity">
    <text evidence="1">Belongs to the AB hydrolase superfamily.</text>
</comment>
<dbReference type="Pfam" id="PF00561">
    <property type="entry name" value="Abhydrolase_1"/>
    <property type="match status" value="1"/>
</dbReference>
<dbReference type="PANTHER" id="PTHR43039">
    <property type="entry name" value="ESTERASE-RELATED"/>
    <property type="match status" value="1"/>
</dbReference>
<protein>
    <recommendedName>
        <fullName evidence="2">AB hydrolase-1 domain-containing protein</fullName>
    </recommendedName>
</protein>
<accession>A0AAV0J0J8</accession>